<dbReference type="GO" id="GO:0005737">
    <property type="term" value="C:cytoplasm"/>
    <property type="evidence" value="ECO:0007669"/>
    <property type="project" value="TreeGrafter"/>
</dbReference>
<reference evidence="7" key="2">
    <citation type="journal article" date="2022" name="Hortic Res">
        <title>The genome of Dioscorea zingiberensis sheds light on the biosynthesis, origin and evolution of the medicinally important diosgenin saponins.</title>
        <authorList>
            <person name="Li Y."/>
            <person name="Tan C."/>
            <person name="Li Z."/>
            <person name="Guo J."/>
            <person name="Li S."/>
            <person name="Chen X."/>
            <person name="Wang C."/>
            <person name="Dai X."/>
            <person name="Yang H."/>
            <person name="Song W."/>
            <person name="Hou L."/>
            <person name="Xu J."/>
            <person name="Tong Z."/>
            <person name="Xu A."/>
            <person name="Yuan X."/>
            <person name="Wang W."/>
            <person name="Yang Q."/>
            <person name="Chen L."/>
            <person name="Sun Z."/>
            <person name="Wang K."/>
            <person name="Pan B."/>
            <person name="Chen J."/>
            <person name="Bao Y."/>
            <person name="Liu F."/>
            <person name="Qi X."/>
            <person name="Gang D.R."/>
            <person name="Wen J."/>
            <person name="Li J."/>
        </authorList>
    </citation>
    <scope>NUCLEOTIDE SEQUENCE</scope>
    <source>
        <strain evidence="7">Dzin_1.0</strain>
    </source>
</reference>
<dbReference type="PRINTS" id="PR00368">
    <property type="entry name" value="FADPNR"/>
</dbReference>
<evidence type="ECO:0000313" key="7">
    <source>
        <dbReference type="EMBL" id="KAJ0976675.1"/>
    </source>
</evidence>
<dbReference type="InterPro" id="IPR023753">
    <property type="entry name" value="FAD/NAD-binding_dom"/>
</dbReference>
<evidence type="ECO:0000313" key="8">
    <source>
        <dbReference type="Proteomes" id="UP001085076"/>
    </source>
</evidence>
<dbReference type="Pfam" id="PF07992">
    <property type="entry name" value="Pyr_redox_2"/>
    <property type="match status" value="1"/>
</dbReference>
<dbReference type="AlphaFoldDB" id="A0A9D5CQY0"/>
<evidence type="ECO:0000256" key="1">
    <source>
        <dbReference type="ARBA" id="ARBA00006442"/>
    </source>
</evidence>
<comment type="caution">
    <text evidence="7">The sequence shown here is derived from an EMBL/GenBank/DDBJ whole genome shotgun (WGS) entry which is preliminary data.</text>
</comment>
<keyword evidence="4" id="KW-0560">Oxidoreductase</keyword>
<dbReference type="Proteomes" id="UP001085076">
    <property type="component" value="Miscellaneous, Linkage group lg03"/>
</dbReference>
<evidence type="ECO:0000256" key="5">
    <source>
        <dbReference type="ARBA" id="ARBA00057036"/>
    </source>
</evidence>
<keyword evidence="3" id="KW-0274">FAD</keyword>
<dbReference type="SUPFAM" id="SSF51905">
    <property type="entry name" value="FAD/NAD(P)-binding domain"/>
    <property type="match status" value="1"/>
</dbReference>
<dbReference type="InterPro" id="IPR036188">
    <property type="entry name" value="FAD/NAD-bd_sf"/>
</dbReference>
<evidence type="ECO:0000259" key="6">
    <source>
        <dbReference type="Pfam" id="PF07992"/>
    </source>
</evidence>
<proteinExistence type="inferred from homology"/>
<dbReference type="FunFam" id="3.50.50.100:FF:000006">
    <property type="entry name" value="apoptosis-inducing factor 2"/>
    <property type="match status" value="1"/>
</dbReference>
<dbReference type="GO" id="GO:0004174">
    <property type="term" value="F:electron-transferring-flavoprotein dehydrogenase activity"/>
    <property type="evidence" value="ECO:0007669"/>
    <property type="project" value="TreeGrafter"/>
</dbReference>
<evidence type="ECO:0000256" key="3">
    <source>
        <dbReference type="ARBA" id="ARBA00022827"/>
    </source>
</evidence>
<accession>A0A9D5CQY0</accession>
<comment type="function">
    <text evidence="5">Putative FAD-dependent oxidoreductase.</text>
</comment>
<keyword evidence="8" id="KW-1185">Reference proteome</keyword>
<dbReference type="GO" id="GO:0050660">
    <property type="term" value="F:flavin adenine dinucleotide binding"/>
    <property type="evidence" value="ECO:0007669"/>
    <property type="project" value="TreeGrafter"/>
</dbReference>
<evidence type="ECO:0000256" key="2">
    <source>
        <dbReference type="ARBA" id="ARBA00022630"/>
    </source>
</evidence>
<dbReference type="PANTHER" id="PTHR43735">
    <property type="entry name" value="APOPTOSIS-INDUCING FACTOR 1"/>
    <property type="match status" value="1"/>
</dbReference>
<keyword evidence="2" id="KW-0285">Flavoprotein</keyword>
<feature type="domain" description="FAD/NAD(P)-binding" evidence="6">
    <location>
        <begin position="10"/>
        <end position="286"/>
    </location>
</feature>
<dbReference type="OrthoDB" id="202203at2759"/>
<reference evidence="7" key="1">
    <citation type="submission" date="2021-03" db="EMBL/GenBank/DDBJ databases">
        <authorList>
            <person name="Li Z."/>
            <person name="Yang C."/>
        </authorList>
    </citation>
    <scope>NUCLEOTIDE SEQUENCE</scope>
    <source>
        <strain evidence="7">Dzin_1.0</strain>
        <tissue evidence="7">Leaf</tissue>
    </source>
</reference>
<dbReference type="Gene3D" id="3.50.50.100">
    <property type="match status" value="1"/>
</dbReference>
<name>A0A9D5CQY0_9LILI</name>
<protein>
    <recommendedName>
        <fullName evidence="6">FAD/NAD(P)-binding domain-containing protein</fullName>
    </recommendedName>
</protein>
<organism evidence="7 8">
    <name type="scientific">Dioscorea zingiberensis</name>
    <dbReference type="NCBI Taxonomy" id="325984"/>
    <lineage>
        <taxon>Eukaryota</taxon>
        <taxon>Viridiplantae</taxon>
        <taxon>Streptophyta</taxon>
        <taxon>Embryophyta</taxon>
        <taxon>Tracheophyta</taxon>
        <taxon>Spermatophyta</taxon>
        <taxon>Magnoliopsida</taxon>
        <taxon>Liliopsida</taxon>
        <taxon>Dioscoreales</taxon>
        <taxon>Dioscoreaceae</taxon>
        <taxon>Dioscorea</taxon>
    </lineage>
</organism>
<evidence type="ECO:0000256" key="4">
    <source>
        <dbReference type="ARBA" id="ARBA00023002"/>
    </source>
</evidence>
<gene>
    <name evidence="7" type="ORF">J5N97_012149</name>
</gene>
<dbReference type="EMBL" id="JAGGNH010000003">
    <property type="protein sequence ID" value="KAJ0976675.1"/>
    <property type="molecule type" value="Genomic_DNA"/>
</dbReference>
<sequence>MEGFGRALKKKVVVVGGGIAGALLAKSIQFHADVTLIDPKEYFEIPWANLRSKVEPSLAERAVFNHTEYLTNGRIITSSAVNITETDVLTIEGRQIPYDYLVIATGHTYSTPRTRRDRLEQFQEDNIKIKSSGSILIVGGGPTGVELAGEIAMDYPDKKVTLVHNGPRLLEFIGLKASKKALDWLKSRNVEVLLEQSIDLATISEADRVFTTSAGEIVNADSHFVCLAKPLGSSWLRESIIKDYLDRNGRLMVDENLRVGGSNNIFAIGDVTDIPELKQGDVAQRHALVVAKNLKLLIKGGKESKLIKYKPASVKAMVSLGRKDAVAQYPLATIMGHLPGMIKSRDLFIGKTRKQMGLESHPI</sequence>
<dbReference type="PANTHER" id="PTHR43735:SF3">
    <property type="entry name" value="FERROPTOSIS SUPPRESSOR PROTEIN 1"/>
    <property type="match status" value="1"/>
</dbReference>
<comment type="similarity">
    <text evidence="1">Belongs to the FAD-dependent oxidoreductase family.</text>
</comment>